<sequence>MRFYLLFKIIFISGLLYSCNNQSATLPRTEQADTLVYSNKVIDEHSKYFLKEEDHLDTTYFRASYPVFKDSSINKLVSAVVHLEGDTSMEDAARRFISSYNEYVDDNHGISTATWNRDLRIDVVANTASLLSLRTKQEEYTGGAHGDHFTLYSNFDRRTVRPITINDIIQEENKSEFLKIAEQHFRKQEGLGKDDSLSGKYFFDDGKFALADNFTFEKDHILFYYNIYEIKSYAEGNTELRIPYSKFKHLISEKGLEYIHSIH</sequence>
<dbReference type="Pfam" id="PF13739">
    <property type="entry name" value="PdaC"/>
    <property type="match status" value="1"/>
</dbReference>
<dbReference type="KEGG" id="stha:NCTC11429_04469"/>
<dbReference type="GeneID" id="78465052"/>
<evidence type="ECO:0000313" key="4">
    <source>
        <dbReference type="EMBL" id="VTR51965.1"/>
    </source>
</evidence>
<dbReference type="EMBL" id="LR590484">
    <property type="protein sequence ID" value="VTR51965.1"/>
    <property type="molecule type" value="Genomic_DNA"/>
</dbReference>
<dbReference type="Gene3D" id="3.90.640.20">
    <property type="entry name" value="Heat-shock cognate protein, ATPase"/>
    <property type="match status" value="1"/>
</dbReference>
<evidence type="ECO:0000313" key="5">
    <source>
        <dbReference type="Proteomes" id="UP000308196"/>
    </source>
</evidence>
<dbReference type="STRING" id="1123265.GCA_000686625_03599"/>
<feature type="signal peptide" evidence="1">
    <location>
        <begin position="1"/>
        <end position="23"/>
    </location>
</feature>
<protein>
    <submittedName>
        <fullName evidence="4">Protein of uncharacterized function (DUF3298)</fullName>
    </submittedName>
</protein>
<dbReference type="Gene3D" id="3.30.565.40">
    <property type="entry name" value="Fervidobacterium nodosum Rt17-B1 like"/>
    <property type="match status" value="1"/>
</dbReference>
<evidence type="ECO:0000259" key="2">
    <source>
        <dbReference type="Pfam" id="PF11738"/>
    </source>
</evidence>
<feature type="domain" description="Deacetylase PdaC" evidence="3">
    <location>
        <begin position="56"/>
        <end position="146"/>
    </location>
</feature>
<gene>
    <name evidence="4" type="ORF">NCTC11429_04469</name>
</gene>
<evidence type="ECO:0000259" key="3">
    <source>
        <dbReference type="Pfam" id="PF13739"/>
    </source>
</evidence>
<reference evidence="4 5" key="1">
    <citation type="submission" date="2019-05" db="EMBL/GenBank/DDBJ databases">
        <authorList>
            <consortium name="Pathogen Informatics"/>
        </authorList>
    </citation>
    <scope>NUCLEOTIDE SEQUENCE [LARGE SCALE GENOMIC DNA]</scope>
    <source>
        <strain evidence="4 5">NCTC11429</strain>
    </source>
</reference>
<name>A0A4U9VWG5_9SPHI</name>
<organism evidence="4 5">
    <name type="scientific">Sphingobacterium thalpophilum</name>
    <dbReference type="NCBI Taxonomy" id="259"/>
    <lineage>
        <taxon>Bacteria</taxon>
        <taxon>Pseudomonadati</taxon>
        <taxon>Bacteroidota</taxon>
        <taxon>Sphingobacteriia</taxon>
        <taxon>Sphingobacteriales</taxon>
        <taxon>Sphingobacteriaceae</taxon>
        <taxon>Sphingobacterium</taxon>
    </lineage>
</organism>
<dbReference type="InterPro" id="IPR025303">
    <property type="entry name" value="PdaC"/>
</dbReference>
<dbReference type="PROSITE" id="PS51257">
    <property type="entry name" value="PROKAR_LIPOPROTEIN"/>
    <property type="match status" value="1"/>
</dbReference>
<accession>A0A4U9VWG5</accession>
<dbReference type="RefSeq" id="WP_028070329.1">
    <property type="nucleotide sequence ID" value="NZ_CP141191.1"/>
</dbReference>
<dbReference type="Proteomes" id="UP000308196">
    <property type="component" value="Chromosome"/>
</dbReference>
<feature type="domain" description="DUF3298" evidence="2">
    <location>
        <begin position="166"/>
        <end position="245"/>
    </location>
</feature>
<feature type="chain" id="PRO_5020310095" evidence="1">
    <location>
        <begin position="24"/>
        <end position="263"/>
    </location>
</feature>
<dbReference type="InterPro" id="IPR021729">
    <property type="entry name" value="DUF3298"/>
</dbReference>
<evidence type="ECO:0000256" key="1">
    <source>
        <dbReference type="SAM" id="SignalP"/>
    </source>
</evidence>
<dbReference type="Pfam" id="PF11738">
    <property type="entry name" value="DUF3298"/>
    <property type="match status" value="1"/>
</dbReference>
<dbReference type="InterPro" id="IPR037126">
    <property type="entry name" value="PdaC/RsiV-like_sf"/>
</dbReference>
<dbReference type="AlphaFoldDB" id="A0A4U9VWG5"/>
<keyword evidence="1" id="KW-0732">Signal</keyword>
<proteinExistence type="predicted"/>